<dbReference type="GO" id="GO:0016020">
    <property type="term" value="C:membrane"/>
    <property type="evidence" value="ECO:0007669"/>
    <property type="project" value="UniProtKB-SubCell"/>
</dbReference>
<dbReference type="EMBL" id="WNBW01000001">
    <property type="protein sequence ID" value="MTU03328.1"/>
    <property type="molecule type" value="Genomic_DNA"/>
</dbReference>
<evidence type="ECO:0000256" key="5">
    <source>
        <dbReference type="SAM" id="Phobius"/>
    </source>
</evidence>
<dbReference type="Pfam" id="PF04932">
    <property type="entry name" value="Wzy_C"/>
    <property type="match status" value="1"/>
</dbReference>
<evidence type="ECO:0000259" key="6">
    <source>
        <dbReference type="Pfam" id="PF04932"/>
    </source>
</evidence>
<dbReference type="Proteomes" id="UP000484547">
    <property type="component" value="Unassembled WGS sequence"/>
</dbReference>
<keyword evidence="2 5" id="KW-0812">Transmembrane</keyword>
<evidence type="ECO:0000313" key="10">
    <source>
        <dbReference type="Proteomes" id="UP000484547"/>
    </source>
</evidence>
<accession>A0A7X3BV45</accession>
<dbReference type="AlphaFoldDB" id="A0A7X3BV45"/>
<evidence type="ECO:0000313" key="7">
    <source>
        <dbReference type="EMBL" id="MTT75196.1"/>
    </source>
</evidence>
<evidence type="ECO:0000256" key="3">
    <source>
        <dbReference type="ARBA" id="ARBA00022989"/>
    </source>
</evidence>
<protein>
    <recommendedName>
        <fullName evidence="6">O-antigen ligase-related domain-containing protein</fullName>
    </recommendedName>
</protein>
<feature type="transmembrane region" description="Helical" evidence="5">
    <location>
        <begin position="442"/>
        <end position="463"/>
    </location>
</feature>
<feature type="transmembrane region" description="Helical" evidence="5">
    <location>
        <begin position="259"/>
        <end position="276"/>
    </location>
</feature>
<feature type="transmembrane region" description="Helical" evidence="5">
    <location>
        <begin position="39"/>
        <end position="56"/>
    </location>
</feature>
<organism evidence="7 10">
    <name type="scientific">Phascolarctobacterium faecium</name>
    <dbReference type="NCBI Taxonomy" id="33025"/>
    <lineage>
        <taxon>Bacteria</taxon>
        <taxon>Bacillati</taxon>
        <taxon>Bacillota</taxon>
        <taxon>Negativicutes</taxon>
        <taxon>Acidaminococcales</taxon>
        <taxon>Acidaminococcaceae</taxon>
        <taxon>Phascolarctobacterium</taxon>
    </lineage>
</organism>
<evidence type="ECO:0000313" key="8">
    <source>
        <dbReference type="EMBL" id="MTU03328.1"/>
    </source>
</evidence>
<gene>
    <name evidence="7" type="ORF">GMD11_02795</name>
    <name evidence="8" type="ORF">GMD18_02795</name>
</gene>
<feature type="transmembrane region" description="Helical" evidence="5">
    <location>
        <begin position="139"/>
        <end position="159"/>
    </location>
</feature>
<feature type="transmembrane region" description="Helical" evidence="5">
    <location>
        <begin position="309"/>
        <end position="327"/>
    </location>
</feature>
<evidence type="ECO:0000256" key="1">
    <source>
        <dbReference type="ARBA" id="ARBA00004141"/>
    </source>
</evidence>
<evidence type="ECO:0000313" key="9">
    <source>
        <dbReference type="Proteomes" id="UP000443070"/>
    </source>
</evidence>
<feature type="transmembrane region" description="Helical" evidence="5">
    <location>
        <begin position="234"/>
        <end position="252"/>
    </location>
</feature>
<feature type="domain" description="O-antigen ligase-related" evidence="6">
    <location>
        <begin position="265"/>
        <end position="397"/>
    </location>
</feature>
<proteinExistence type="predicted"/>
<comment type="subcellular location">
    <subcellularLocation>
        <location evidence="1">Membrane</location>
        <topology evidence="1">Multi-pass membrane protein</topology>
    </subcellularLocation>
</comment>
<name>A0A7X3BV45_9FIRM</name>
<reference evidence="9 10" key="1">
    <citation type="journal article" date="2019" name="Nat. Med.">
        <title>A library of human gut bacterial isolates paired with longitudinal multiomics data enables mechanistic microbiome research.</title>
        <authorList>
            <person name="Poyet M."/>
            <person name="Groussin M."/>
            <person name="Gibbons S.M."/>
            <person name="Avila-Pacheco J."/>
            <person name="Jiang X."/>
            <person name="Kearney S.M."/>
            <person name="Perrotta A.R."/>
            <person name="Berdy B."/>
            <person name="Zhao S."/>
            <person name="Lieberman T.D."/>
            <person name="Swanson P.K."/>
            <person name="Smith M."/>
            <person name="Roesemann S."/>
            <person name="Alexander J.E."/>
            <person name="Rich S.A."/>
            <person name="Livny J."/>
            <person name="Vlamakis H."/>
            <person name="Clish C."/>
            <person name="Bullock K."/>
            <person name="Deik A."/>
            <person name="Scott J."/>
            <person name="Pierce K.A."/>
            <person name="Xavier R.J."/>
            <person name="Alm E.J."/>
        </authorList>
    </citation>
    <scope>NUCLEOTIDE SEQUENCE [LARGE SCALE GENOMIC DNA]</scope>
    <source>
        <strain evidence="7 10">BIOML-A13</strain>
        <strain evidence="8 9">BIOML-A3</strain>
    </source>
</reference>
<dbReference type="Proteomes" id="UP000443070">
    <property type="component" value="Unassembled WGS sequence"/>
</dbReference>
<feature type="transmembrane region" description="Helical" evidence="5">
    <location>
        <begin position="475"/>
        <end position="491"/>
    </location>
</feature>
<feature type="transmembrane region" description="Helical" evidence="5">
    <location>
        <begin position="68"/>
        <end position="90"/>
    </location>
</feature>
<evidence type="ECO:0000256" key="4">
    <source>
        <dbReference type="ARBA" id="ARBA00023136"/>
    </source>
</evidence>
<dbReference type="OrthoDB" id="1633994at2"/>
<dbReference type="EMBL" id="WNBM01000001">
    <property type="protein sequence ID" value="MTT75196.1"/>
    <property type="molecule type" value="Genomic_DNA"/>
</dbReference>
<sequence>MKNNYKNILFFLICFFLIFNNTPKIIQMNFWGGPVGNKLIFYPFIAGFIYTVYCQYKYKNVLIYFDKFLKFTFIYIAVTMLSLIMGLYTYPYYDLVFSSPVGQIEKLPYVLAFFASHGIVVDQKFALGAWMIVRQVKGVFLETFWCFGGAYMIFCWYYNNWQQAVRITTKGVLAGLVVVFTYSAIEIFYFTGNETAKNLLVVITPYFHSVKNDGTWWPPLLWRGQLRSVFAEPSYLGIYGAFAIPFLWNSFINMRKDNYKYLYCIAFILFSFFIFLTKARTAVALFASELFLLIIFTIYLREKLFFKRTLTIMICSTLAFWGANYFINNCMMTTNIAAGSDLIAQTNKYFSENFASLASTNERSNGARYSIMLADLKIGLDNPVLGVGSNLRNAYIPHYLPDRGQKNSEVKMWIKNQREKGVLRSGFPRLGEYTVRFAENGVTGFFLFLMPSIFLILNLYKRINKHSMLPSEDKYDYIFFSIAFIGVLTSGIGDNLNITYCYWFLLGLGYAMCFDNDGIKKDKCE</sequence>
<keyword evidence="9" id="KW-1185">Reference proteome</keyword>
<feature type="transmembrane region" description="Helical" evidence="5">
    <location>
        <begin position="282"/>
        <end position="300"/>
    </location>
</feature>
<dbReference type="RefSeq" id="WP_154338759.1">
    <property type="nucleotide sequence ID" value="NZ_DBGCHN010000015.1"/>
</dbReference>
<keyword evidence="4 5" id="KW-0472">Membrane</keyword>
<keyword evidence="3 5" id="KW-1133">Transmembrane helix</keyword>
<feature type="transmembrane region" description="Helical" evidence="5">
    <location>
        <begin position="171"/>
        <end position="190"/>
    </location>
</feature>
<dbReference type="InterPro" id="IPR007016">
    <property type="entry name" value="O-antigen_ligase-rel_domated"/>
</dbReference>
<comment type="caution">
    <text evidence="7">The sequence shown here is derived from an EMBL/GenBank/DDBJ whole genome shotgun (WGS) entry which is preliminary data.</text>
</comment>
<evidence type="ECO:0000256" key="2">
    <source>
        <dbReference type="ARBA" id="ARBA00022692"/>
    </source>
</evidence>